<evidence type="ECO:0000313" key="2">
    <source>
        <dbReference type="EMBL" id="SMF87895.1"/>
    </source>
</evidence>
<protein>
    <submittedName>
        <fullName evidence="2">Uncharacterized protein</fullName>
    </submittedName>
</protein>
<evidence type="ECO:0000256" key="1">
    <source>
        <dbReference type="SAM" id="Phobius"/>
    </source>
</evidence>
<dbReference type="EMBL" id="LT840184">
    <property type="protein sequence ID" value="SMF87895.1"/>
    <property type="molecule type" value="Genomic_DNA"/>
</dbReference>
<reference evidence="3" key="1">
    <citation type="submission" date="2017-04" db="EMBL/GenBank/DDBJ databases">
        <authorList>
            <person name="Varghese N."/>
            <person name="Submissions S."/>
        </authorList>
    </citation>
    <scope>NUCLEOTIDE SEQUENCE [LARGE SCALE GENOMIC DNA]</scope>
    <source>
        <strain evidence="3">N3/975</strain>
    </source>
</reference>
<dbReference type="AlphaFoldDB" id="A0A1X7HJV9"/>
<accession>A0A1X7HJV9</accession>
<dbReference type="Proteomes" id="UP000192940">
    <property type="component" value="Chromosome I"/>
</dbReference>
<gene>
    <name evidence="2" type="ORF">SAMN05661091_3996</name>
</gene>
<keyword evidence="1" id="KW-0472">Membrane</keyword>
<sequence>MIRKYTSWLFTLYFIFKFMVVLMTDGKRVPLYDLVFYDKIQIYIKRHNLIAIPQKLFISNHIVQCFAIICFETERILARFQTFKEPDPFCLTN</sequence>
<organism evidence="2 3">
    <name type="scientific">Paenibacillus uliginis N3/975</name>
    <dbReference type="NCBI Taxonomy" id="1313296"/>
    <lineage>
        <taxon>Bacteria</taxon>
        <taxon>Bacillati</taxon>
        <taxon>Bacillota</taxon>
        <taxon>Bacilli</taxon>
        <taxon>Bacillales</taxon>
        <taxon>Paenibacillaceae</taxon>
        <taxon>Paenibacillus</taxon>
    </lineage>
</organism>
<name>A0A1X7HJV9_9BACL</name>
<evidence type="ECO:0000313" key="3">
    <source>
        <dbReference type="Proteomes" id="UP000192940"/>
    </source>
</evidence>
<keyword evidence="1" id="KW-0812">Transmembrane</keyword>
<keyword evidence="1" id="KW-1133">Transmembrane helix</keyword>
<feature type="transmembrane region" description="Helical" evidence="1">
    <location>
        <begin position="6"/>
        <end position="24"/>
    </location>
</feature>
<proteinExistence type="predicted"/>
<dbReference type="STRING" id="1313296.SAMN05661091_3996"/>
<keyword evidence="3" id="KW-1185">Reference proteome</keyword>